<evidence type="ECO:0000313" key="2">
    <source>
        <dbReference type="Proteomes" id="UP000265520"/>
    </source>
</evidence>
<keyword evidence="2" id="KW-1185">Reference proteome</keyword>
<accession>A0A392SVR5</accession>
<organism evidence="1 2">
    <name type="scientific">Trifolium medium</name>
    <dbReference type="NCBI Taxonomy" id="97028"/>
    <lineage>
        <taxon>Eukaryota</taxon>
        <taxon>Viridiplantae</taxon>
        <taxon>Streptophyta</taxon>
        <taxon>Embryophyta</taxon>
        <taxon>Tracheophyta</taxon>
        <taxon>Spermatophyta</taxon>
        <taxon>Magnoliopsida</taxon>
        <taxon>eudicotyledons</taxon>
        <taxon>Gunneridae</taxon>
        <taxon>Pentapetalae</taxon>
        <taxon>rosids</taxon>
        <taxon>fabids</taxon>
        <taxon>Fabales</taxon>
        <taxon>Fabaceae</taxon>
        <taxon>Papilionoideae</taxon>
        <taxon>50 kb inversion clade</taxon>
        <taxon>NPAAA clade</taxon>
        <taxon>Hologalegina</taxon>
        <taxon>IRL clade</taxon>
        <taxon>Trifolieae</taxon>
        <taxon>Trifolium</taxon>
    </lineage>
</organism>
<feature type="non-terminal residue" evidence="1">
    <location>
        <position position="1"/>
    </location>
</feature>
<dbReference type="Proteomes" id="UP000265520">
    <property type="component" value="Unassembled WGS sequence"/>
</dbReference>
<sequence>IFAISRYYEFLIHMRAISCFASHQANPSHVVYGDGGVDGKHS</sequence>
<proteinExistence type="predicted"/>
<comment type="caution">
    <text evidence="1">The sequence shown here is derived from an EMBL/GenBank/DDBJ whole genome shotgun (WGS) entry which is preliminary data.</text>
</comment>
<dbReference type="EMBL" id="LXQA010445472">
    <property type="protein sequence ID" value="MCI52324.1"/>
    <property type="molecule type" value="Genomic_DNA"/>
</dbReference>
<protein>
    <submittedName>
        <fullName evidence="1">Uncharacterized protein</fullName>
    </submittedName>
</protein>
<dbReference type="AlphaFoldDB" id="A0A392SVR5"/>
<reference evidence="1 2" key="1">
    <citation type="journal article" date="2018" name="Front. Plant Sci.">
        <title>Red Clover (Trifolium pratense) and Zigzag Clover (T. medium) - A Picture of Genomic Similarities and Differences.</title>
        <authorList>
            <person name="Dluhosova J."/>
            <person name="Istvanek J."/>
            <person name="Nedelnik J."/>
            <person name="Repkova J."/>
        </authorList>
    </citation>
    <scope>NUCLEOTIDE SEQUENCE [LARGE SCALE GENOMIC DNA]</scope>
    <source>
        <strain evidence="2">cv. 10/8</strain>
        <tissue evidence="1">Leaf</tissue>
    </source>
</reference>
<name>A0A392SVR5_9FABA</name>
<evidence type="ECO:0000313" key="1">
    <source>
        <dbReference type="EMBL" id="MCI52324.1"/>
    </source>
</evidence>